<dbReference type="Pfam" id="PF02518">
    <property type="entry name" value="HATPase_c"/>
    <property type="match status" value="1"/>
</dbReference>
<evidence type="ECO:0000256" key="16">
    <source>
        <dbReference type="SAM" id="Phobius"/>
    </source>
</evidence>
<dbReference type="SUPFAM" id="SSF47226">
    <property type="entry name" value="Histidine-containing phosphotransfer domain, HPT domain"/>
    <property type="match status" value="1"/>
</dbReference>
<evidence type="ECO:0000256" key="8">
    <source>
        <dbReference type="ARBA" id="ARBA00022741"/>
    </source>
</evidence>
<evidence type="ECO:0000256" key="4">
    <source>
        <dbReference type="ARBA" id="ARBA00022475"/>
    </source>
</evidence>
<evidence type="ECO:0000256" key="9">
    <source>
        <dbReference type="ARBA" id="ARBA00022777"/>
    </source>
</evidence>
<dbReference type="CDD" id="cd00130">
    <property type="entry name" value="PAS"/>
    <property type="match status" value="1"/>
</dbReference>
<feature type="modified residue" description="4-aspartylphosphate" evidence="15">
    <location>
        <position position="893"/>
    </location>
</feature>
<dbReference type="Gene3D" id="3.40.50.2300">
    <property type="match status" value="2"/>
</dbReference>
<evidence type="ECO:0000259" key="17">
    <source>
        <dbReference type="PROSITE" id="PS50109"/>
    </source>
</evidence>
<feature type="transmembrane region" description="Helical" evidence="16">
    <location>
        <begin position="230"/>
        <end position="249"/>
    </location>
</feature>
<dbReference type="PANTHER" id="PTHR45339:SF1">
    <property type="entry name" value="HYBRID SIGNAL TRANSDUCTION HISTIDINE KINASE J"/>
    <property type="match status" value="1"/>
</dbReference>
<organism evidence="22 23">
    <name type="scientific">Candidatus Magnetominusculus xianensis</name>
    <dbReference type="NCBI Taxonomy" id="1748249"/>
    <lineage>
        <taxon>Bacteria</taxon>
        <taxon>Pseudomonadati</taxon>
        <taxon>Nitrospirota</taxon>
        <taxon>Nitrospiria</taxon>
        <taxon>Nitrospirales</taxon>
        <taxon>Nitrospiraceae</taxon>
        <taxon>Candidatus Magnetominusculus</taxon>
    </lineage>
</organism>
<reference evidence="22 23" key="1">
    <citation type="submission" date="2015-11" db="EMBL/GenBank/DDBJ databases">
        <authorList>
            <person name="Lin W."/>
        </authorList>
    </citation>
    <scope>NUCLEOTIDE SEQUENCE [LARGE SCALE GENOMIC DNA]</scope>
    <source>
        <strain evidence="22 23">HCH-1</strain>
    </source>
</reference>
<dbReference type="InterPro" id="IPR036890">
    <property type="entry name" value="HATPase_C_sf"/>
</dbReference>
<dbReference type="CDD" id="cd16922">
    <property type="entry name" value="HATPase_EvgS-ArcB-TorS-like"/>
    <property type="match status" value="1"/>
</dbReference>
<evidence type="ECO:0000256" key="10">
    <source>
        <dbReference type="ARBA" id="ARBA00022840"/>
    </source>
</evidence>
<evidence type="ECO:0000256" key="5">
    <source>
        <dbReference type="ARBA" id="ARBA00022553"/>
    </source>
</evidence>
<dbReference type="InterPro" id="IPR003660">
    <property type="entry name" value="HAMP_dom"/>
</dbReference>
<dbReference type="CDD" id="cd17546">
    <property type="entry name" value="REC_hyHK_CKI1_RcsC-like"/>
    <property type="match status" value="2"/>
</dbReference>
<dbReference type="Gene3D" id="1.10.287.130">
    <property type="match status" value="1"/>
</dbReference>
<evidence type="ECO:0000256" key="14">
    <source>
        <dbReference type="PROSITE-ProRule" id="PRU00110"/>
    </source>
</evidence>
<keyword evidence="7 16" id="KW-0812">Transmembrane</keyword>
<dbReference type="EMBL" id="LNQR01000024">
    <property type="protein sequence ID" value="KWT92028.1"/>
    <property type="molecule type" value="Genomic_DNA"/>
</dbReference>
<dbReference type="InterPro" id="IPR001789">
    <property type="entry name" value="Sig_transdc_resp-reg_receiver"/>
</dbReference>
<dbReference type="InterPro" id="IPR036097">
    <property type="entry name" value="HisK_dim/P_sf"/>
</dbReference>
<keyword evidence="9 22" id="KW-0418">Kinase</keyword>
<dbReference type="InterPro" id="IPR008207">
    <property type="entry name" value="Sig_transdc_His_kin_Hpt_dom"/>
</dbReference>
<evidence type="ECO:0000256" key="7">
    <source>
        <dbReference type="ARBA" id="ARBA00022692"/>
    </source>
</evidence>
<feature type="domain" description="Histidine kinase" evidence="17">
    <location>
        <begin position="453"/>
        <end position="674"/>
    </location>
</feature>
<evidence type="ECO:0000259" key="21">
    <source>
        <dbReference type="PROSITE" id="PS50894"/>
    </source>
</evidence>
<dbReference type="InterPro" id="IPR003594">
    <property type="entry name" value="HATPase_dom"/>
</dbReference>
<evidence type="ECO:0000256" key="2">
    <source>
        <dbReference type="ARBA" id="ARBA00004651"/>
    </source>
</evidence>
<dbReference type="Gene3D" id="3.30.450.20">
    <property type="entry name" value="PAS domain"/>
    <property type="match status" value="2"/>
</dbReference>
<evidence type="ECO:0000256" key="6">
    <source>
        <dbReference type="ARBA" id="ARBA00022679"/>
    </source>
</evidence>
<comment type="subcellular location">
    <subcellularLocation>
        <location evidence="2">Cell membrane</location>
        <topology evidence="2">Multi-pass membrane protein</topology>
    </subcellularLocation>
</comment>
<protein>
    <recommendedName>
        <fullName evidence="3">histidine kinase</fullName>
        <ecNumber evidence="3">2.7.13.3</ecNumber>
    </recommendedName>
</protein>
<evidence type="ECO:0000313" key="23">
    <source>
        <dbReference type="Proteomes" id="UP000060487"/>
    </source>
</evidence>
<dbReference type="PANTHER" id="PTHR45339">
    <property type="entry name" value="HYBRID SIGNAL TRANSDUCTION HISTIDINE KINASE J"/>
    <property type="match status" value="1"/>
</dbReference>
<proteinExistence type="predicted"/>
<dbReference type="SUPFAM" id="SSF55785">
    <property type="entry name" value="PYP-like sensor domain (PAS domain)"/>
    <property type="match status" value="1"/>
</dbReference>
<dbReference type="PROSITE" id="PS50885">
    <property type="entry name" value="HAMP"/>
    <property type="match status" value="1"/>
</dbReference>
<dbReference type="Proteomes" id="UP000060487">
    <property type="component" value="Unassembled WGS sequence"/>
</dbReference>
<dbReference type="Pfam" id="PF13426">
    <property type="entry name" value="PAS_9"/>
    <property type="match status" value="1"/>
</dbReference>
<feature type="domain" description="HAMP" evidence="20">
    <location>
        <begin position="251"/>
        <end position="303"/>
    </location>
</feature>
<evidence type="ECO:0000256" key="11">
    <source>
        <dbReference type="ARBA" id="ARBA00022989"/>
    </source>
</evidence>
<dbReference type="PROSITE" id="PS50110">
    <property type="entry name" value="RESPONSE_REGULATORY"/>
    <property type="match status" value="2"/>
</dbReference>
<feature type="modified residue" description="4-aspartylphosphate" evidence="15">
    <location>
        <position position="749"/>
    </location>
</feature>
<dbReference type="InterPro" id="IPR036641">
    <property type="entry name" value="HPT_dom_sf"/>
</dbReference>
<keyword evidence="10" id="KW-0067">ATP-binding</keyword>
<evidence type="ECO:0000256" key="12">
    <source>
        <dbReference type="ARBA" id="ARBA00023012"/>
    </source>
</evidence>
<keyword evidence="13 16" id="KW-0472">Membrane</keyword>
<feature type="modified residue" description="Phosphohistidine" evidence="14">
    <location>
        <position position="1035"/>
    </location>
</feature>
<keyword evidence="12" id="KW-0902">Two-component regulatory system</keyword>
<dbReference type="GO" id="GO:0004673">
    <property type="term" value="F:protein histidine kinase activity"/>
    <property type="evidence" value="ECO:0007669"/>
    <property type="project" value="UniProtKB-EC"/>
</dbReference>
<keyword evidence="8" id="KW-0547">Nucleotide-binding</keyword>
<dbReference type="Gene3D" id="1.20.120.160">
    <property type="entry name" value="HPT domain"/>
    <property type="match status" value="1"/>
</dbReference>
<evidence type="ECO:0000259" key="19">
    <source>
        <dbReference type="PROSITE" id="PS50112"/>
    </source>
</evidence>
<dbReference type="PROSITE" id="PS50112">
    <property type="entry name" value="PAS"/>
    <property type="match status" value="1"/>
</dbReference>
<dbReference type="SUPFAM" id="SSF55874">
    <property type="entry name" value="ATPase domain of HSP90 chaperone/DNA topoisomerase II/histidine kinase"/>
    <property type="match status" value="1"/>
</dbReference>
<evidence type="ECO:0000259" key="18">
    <source>
        <dbReference type="PROSITE" id="PS50110"/>
    </source>
</evidence>
<dbReference type="InterPro" id="IPR011006">
    <property type="entry name" value="CheY-like_superfamily"/>
</dbReference>
<dbReference type="InterPro" id="IPR035965">
    <property type="entry name" value="PAS-like_dom_sf"/>
</dbReference>
<dbReference type="Gene3D" id="3.30.565.10">
    <property type="entry name" value="Histidine kinase-like ATPase, C-terminal domain"/>
    <property type="match status" value="1"/>
</dbReference>
<accession>A0ABR5SI70</accession>
<dbReference type="Pfam" id="PF00512">
    <property type="entry name" value="HisKA"/>
    <property type="match status" value="1"/>
</dbReference>
<feature type="domain" description="Response regulatory" evidence="18">
    <location>
        <begin position="693"/>
        <end position="817"/>
    </location>
</feature>
<keyword evidence="23" id="KW-1185">Reference proteome</keyword>
<comment type="catalytic activity">
    <reaction evidence="1">
        <text>ATP + protein L-histidine = ADP + protein N-phospho-L-histidine.</text>
        <dbReference type="EC" id="2.7.13.3"/>
    </reaction>
</comment>
<dbReference type="SUPFAM" id="SSF47384">
    <property type="entry name" value="Homodimeric domain of signal transducing histidine kinase"/>
    <property type="match status" value="1"/>
</dbReference>
<feature type="domain" description="PAS" evidence="19">
    <location>
        <begin position="309"/>
        <end position="383"/>
    </location>
</feature>
<dbReference type="SMART" id="SM00091">
    <property type="entry name" value="PAS"/>
    <property type="match status" value="1"/>
</dbReference>
<dbReference type="Pfam" id="PF00072">
    <property type="entry name" value="Response_reg"/>
    <property type="match status" value="2"/>
</dbReference>
<evidence type="ECO:0000256" key="3">
    <source>
        <dbReference type="ARBA" id="ARBA00012438"/>
    </source>
</evidence>
<evidence type="ECO:0000259" key="20">
    <source>
        <dbReference type="PROSITE" id="PS50885"/>
    </source>
</evidence>
<dbReference type="Pfam" id="PF01627">
    <property type="entry name" value="Hpt"/>
    <property type="match status" value="1"/>
</dbReference>
<dbReference type="Gene3D" id="1.10.8.500">
    <property type="entry name" value="HAMP domain in histidine kinase"/>
    <property type="match status" value="1"/>
</dbReference>
<dbReference type="InterPro" id="IPR000014">
    <property type="entry name" value="PAS"/>
</dbReference>
<dbReference type="InterPro" id="IPR005467">
    <property type="entry name" value="His_kinase_dom"/>
</dbReference>
<feature type="domain" description="Response regulatory" evidence="18">
    <location>
        <begin position="842"/>
        <end position="960"/>
    </location>
</feature>
<comment type="caution">
    <text evidence="22">The sequence shown here is derived from an EMBL/GenBank/DDBJ whole genome shotgun (WGS) entry which is preliminary data.</text>
</comment>
<dbReference type="NCBIfam" id="TIGR00229">
    <property type="entry name" value="sensory_box"/>
    <property type="match status" value="1"/>
</dbReference>
<dbReference type="PRINTS" id="PR00344">
    <property type="entry name" value="BCTRLSENSOR"/>
</dbReference>
<keyword evidence="6 22" id="KW-0808">Transferase</keyword>
<name>A0ABR5SI70_9BACT</name>
<keyword evidence="5 15" id="KW-0597">Phosphoprotein</keyword>
<dbReference type="InterPro" id="IPR004358">
    <property type="entry name" value="Sig_transdc_His_kin-like_C"/>
</dbReference>
<dbReference type="EC" id="2.7.13.3" evidence="3"/>
<dbReference type="Pfam" id="PF00672">
    <property type="entry name" value="HAMP"/>
    <property type="match status" value="1"/>
</dbReference>
<dbReference type="CDD" id="cd00082">
    <property type="entry name" value="HisKA"/>
    <property type="match status" value="1"/>
</dbReference>
<dbReference type="SMART" id="SM00388">
    <property type="entry name" value="HisKA"/>
    <property type="match status" value="1"/>
</dbReference>
<dbReference type="PROSITE" id="PS50894">
    <property type="entry name" value="HPT"/>
    <property type="match status" value="1"/>
</dbReference>
<keyword evidence="4" id="KW-1003">Cell membrane</keyword>
<dbReference type="SUPFAM" id="SSF158472">
    <property type="entry name" value="HAMP domain-like"/>
    <property type="match status" value="1"/>
</dbReference>
<keyword evidence="11 16" id="KW-1133">Transmembrane helix</keyword>
<evidence type="ECO:0000256" key="1">
    <source>
        <dbReference type="ARBA" id="ARBA00000085"/>
    </source>
</evidence>
<dbReference type="SMART" id="SM00304">
    <property type="entry name" value="HAMP"/>
    <property type="match status" value="1"/>
</dbReference>
<dbReference type="InterPro" id="IPR003661">
    <property type="entry name" value="HisK_dim/P_dom"/>
</dbReference>
<dbReference type="CDD" id="cd06225">
    <property type="entry name" value="HAMP"/>
    <property type="match status" value="1"/>
</dbReference>
<dbReference type="PROSITE" id="PS50109">
    <property type="entry name" value="HIS_KIN"/>
    <property type="match status" value="1"/>
</dbReference>
<evidence type="ECO:0000256" key="13">
    <source>
        <dbReference type="ARBA" id="ARBA00023136"/>
    </source>
</evidence>
<dbReference type="SUPFAM" id="SSF52172">
    <property type="entry name" value="CheY-like"/>
    <property type="match status" value="2"/>
</dbReference>
<feature type="domain" description="HPt" evidence="21">
    <location>
        <begin position="996"/>
        <end position="1092"/>
    </location>
</feature>
<evidence type="ECO:0000313" key="22">
    <source>
        <dbReference type="EMBL" id="KWT92028.1"/>
    </source>
</evidence>
<dbReference type="SMART" id="SM00387">
    <property type="entry name" value="HATPase_c"/>
    <property type="match status" value="1"/>
</dbReference>
<gene>
    <name evidence="22" type="ORF">ASN18_0636</name>
</gene>
<evidence type="ECO:0000256" key="15">
    <source>
        <dbReference type="PROSITE-ProRule" id="PRU00169"/>
    </source>
</evidence>
<dbReference type="SMART" id="SM00448">
    <property type="entry name" value="REC"/>
    <property type="match status" value="2"/>
</dbReference>
<sequence length="1174" mass="131361">MNLITSRPPMRAAFENYLRTGDKEQQKVVVTVLSSAKSVVKDILDIHILDIEGKVAVSTNDSLHGVDFSNEEYYIRGKKSYSLSAFSLINKDKVVNYLSCPLVHEDRMLGILVVEATFDRIISITSDYSGLGETGESQLAKFDNNGDALIIVPMRFDGSSALKRNISKSNINSPIIQALLNKEHILYDVIDYRGEPVMAVTRHIGQTNWGLVIKIDRDDAFSPLIKLRNLFIGFTAVTVILVLIISFYSSRSITRPIVNLITAARRIKEGDTTASADVSSSDEIGFLSETFNDMTISLLEARKKLEHDIEEQYKMFFENAVESILLCEAEGQHIGAIIRANRTASEMYGYSIEELQHMSIYDLNVDDKEDYDREYLDNILSGERIRGETINARMDGHCFPVEFTAVLLEIKDKKYVITFSTDITQRKKIEAAQIAARKEAEEANKAKSEFIANISHEIRTPMNAIIGLSALALRTSLTAKQRDYIEKSLLSARSLLGIINDVLDISKIESNKLKMESIDFNLDDILNDIAAIHTLKAEEKGVELIYSLSGEIPRQLIGDPLRLGQVITNLLNNAIKFTAKGEIILSVRALSVMETEVILEFSISDTGIGIKPEQLPLLFQHFTQADTSTTRIYGGTGLGLTICKSLVKQMNGDITVTSDYGKGSTFTFTVLLGCQRPCGVNRYTFPYGFHKLKALVVDDNETSRTILRSILEAFTFRVTTVDSGESALNEIKRVSGAPQEEQYKLTLMDYKMPGMDGLETVKCIKNDAALIHVPTIIMVTAHDSEELRQSARELGVNVCLNKPIHPSHLFNAILEVFGRFKPLSARKLEMEPHQPEDIKGARVLVVEDHPINRQIARELLELSGVNVEFANNGLIAVSKIVEQGNVYDVVLMDIQMPEMDGFQATAQIRKKYSKDELPIIAMTAHAMNEEVEKCLRSGMNDYILKPIEMEDFYNKLSKHLKTRLNWHEAAPPDDECFPYEIDGIDVKALLRRLNYNTKLFENIMLEFRSASEGIRDELAAAIAAKNYDRAKHLVHGLKGMTANMSAINIHSETAAIENALSDGAPVNLDKLVAELKRLNNSIDMFKRQKQGASDSKDTTAHVDLDSLKDIYLKLNTLLNENALHTITYFESIKGAIEGVSGRETAMKLQENITNLNYAEALSLLRQIFGKFNFT</sequence>